<feature type="region of interest" description="Disordered" evidence="1">
    <location>
        <begin position="541"/>
        <end position="566"/>
    </location>
</feature>
<dbReference type="InterPro" id="IPR043136">
    <property type="entry name" value="B30.2/SPRY_sf"/>
</dbReference>
<feature type="compositionally biased region" description="Low complexity" evidence="1">
    <location>
        <begin position="26"/>
        <end position="66"/>
    </location>
</feature>
<proteinExistence type="predicted"/>
<evidence type="ECO:0000259" key="2">
    <source>
        <dbReference type="PROSITE" id="PS50188"/>
    </source>
</evidence>
<dbReference type="InterPro" id="IPR006595">
    <property type="entry name" value="CTLH_C"/>
</dbReference>
<dbReference type="EMBL" id="JAACJK010000057">
    <property type="protein sequence ID" value="KAF5336843.1"/>
    <property type="molecule type" value="Genomic_DNA"/>
</dbReference>
<dbReference type="PANTHER" id="PTHR12864">
    <property type="entry name" value="RAN BINDING PROTEIN 9-RELATED"/>
    <property type="match status" value="1"/>
</dbReference>
<evidence type="ECO:0000313" key="4">
    <source>
        <dbReference type="EMBL" id="KAF5336843.1"/>
    </source>
</evidence>
<comment type="caution">
    <text evidence="4">The sequence shown here is derived from an EMBL/GenBank/DDBJ whole genome shotgun (WGS) entry which is preliminary data.</text>
</comment>
<dbReference type="Pfam" id="PF10607">
    <property type="entry name" value="CTLH"/>
    <property type="match status" value="1"/>
</dbReference>
<evidence type="ECO:0008006" key="6">
    <source>
        <dbReference type="Google" id="ProtNLM"/>
    </source>
</evidence>
<dbReference type="Pfam" id="PF00622">
    <property type="entry name" value="SPRY"/>
    <property type="match status" value="1"/>
</dbReference>
<dbReference type="OrthoDB" id="25503at2759"/>
<evidence type="ECO:0000256" key="1">
    <source>
        <dbReference type="SAM" id="MobiDB-lite"/>
    </source>
</evidence>
<dbReference type="SMART" id="SM00668">
    <property type="entry name" value="CTLH"/>
    <property type="match status" value="1"/>
</dbReference>
<evidence type="ECO:0000259" key="3">
    <source>
        <dbReference type="PROSITE" id="PS50897"/>
    </source>
</evidence>
<dbReference type="Proteomes" id="UP000541558">
    <property type="component" value="Unassembled WGS sequence"/>
</dbReference>
<evidence type="ECO:0000313" key="5">
    <source>
        <dbReference type="Proteomes" id="UP000541558"/>
    </source>
</evidence>
<reference evidence="4 5" key="1">
    <citation type="journal article" date="2020" name="ISME J.">
        <title>Uncovering the hidden diversity of litter-decomposition mechanisms in mushroom-forming fungi.</title>
        <authorList>
            <person name="Floudas D."/>
            <person name="Bentzer J."/>
            <person name="Ahren D."/>
            <person name="Johansson T."/>
            <person name="Persson P."/>
            <person name="Tunlid A."/>
        </authorList>
    </citation>
    <scope>NUCLEOTIDE SEQUENCE [LARGE SCALE GENOMIC DNA]</scope>
    <source>
        <strain evidence="4 5">CBS 175.51</strain>
    </source>
</reference>
<keyword evidence="5" id="KW-1185">Reference proteome</keyword>
<name>A0A8H5C8F0_9AGAR</name>
<dbReference type="InterPro" id="IPR024964">
    <property type="entry name" value="CTLH/CRA"/>
</dbReference>
<dbReference type="PROSITE" id="PS50897">
    <property type="entry name" value="CTLH"/>
    <property type="match status" value="1"/>
</dbReference>
<dbReference type="InterPro" id="IPR013144">
    <property type="entry name" value="CRA_dom"/>
</dbReference>
<dbReference type="InterPro" id="IPR003877">
    <property type="entry name" value="SPRY_dom"/>
</dbReference>
<dbReference type="SMART" id="SM00757">
    <property type="entry name" value="CRA"/>
    <property type="match status" value="1"/>
</dbReference>
<dbReference type="SMART" id="SM00449">
    <property type="entry name" value="SPRY"/>
    <property type="match status" value="1"/>
</dbReference>
<feature type="compositionally biased region" description="Low complexity" evidence="1">
    <location>
        <begin position="155"/>
        <end position="166"/>
    </location>
</feature>
<feature type="compositionally biased region" description="Low complexity" evidence="1">
    <location>
        <begin position="1"/>
        <end position="12"/>
    </location>
</feature>
<dbReference type="InterPro" id="IPR001870">
    <property type="entry name" value="B30.2/SPRY"/>
</dbReference>
<feature type="domain" description="B30.2/SPRY" evidence="2">
    <location>
        <begin position="176"/>
        <end position="364"/>
    </location>
</feature>
<dbReference type="InterPro" id="IPR013320">
    <property type="entry name" value="ConA-like_dom_sf"/>
</dbReference>
<feature type="domain" description="CTLH" evidence="3">
    <location>
        <begin position="477"/>
        <end position="535"/>
    </location>
</feature>
<dbReference type="InterPro" id="IPR006594">
    <property type="entry name" value="LisH"/>
</dbReference>
<accession>A0A8H5C8F0</accession>
<dbReference type="Gene3D" id="2.60.120.920">
    <property type="match status" value="1"/>
</dbReference>
<dbReference type="InterPro" id="IPR050618">
    <property type="entry name" value="Ubq-SigPath_Reg"/>
</dbReference>
<dbReference type="AlphaFoldDB" id="A0A8H5C8F0"/>
<protein>
    <recommendedName>
        <fullName evidence="6">SPRY-domain-containing protein</fullName>
    </recommendedName>
</protein>
<dbReference type="PROSITE" id="PS50896">
    <property type="entry name" value="LISH"/>
    <property type="match status" value="1"/>
</dbReference>
<feature type="region of interest" description="Disordered" evidence="1">
    <location>
        <begin position="1"/>
        <end position="116"/>
    </location>
</feature>
<dbReference type="Pfam" id="PF08513">
    <property type="entry name" value="LisH"/>
    <property type="match status" value="1"/>
</dbReference>
<sequence length="748" mass="81151">MASRPSRVSSIPIPMPPSNTRSIENAISIPSSRTRISSSSFATSPPSLTRSVPRSSSSSRTSVRLPYEPRVIRGAPAQPSEYCPPTLSAGQGRRASTSGYPGRPTPRVSSSSHADQPAVVLAPETFARPAYLDHSTFRDALHSELSFAIPRKDASTPAPAMTPSTTDSDDESSTPPRRVQAPSTPSLPANVFNLPTKWSVTDRSTHLTISQDGRDLTYAIGNGDKDGASARTDDPVPPACGTYYYEVEVRSKDTKAHVSIGFAGPRVKFNRLPGWESASWGYHGDDGNSFHSQREGNTYSQTYGNGDIVGCGIDFSTHRAFYTKNGHFLGNVFERVGSDIDLFPSVGLQHSGDSIRVNFGHEAFKFDIENHVQQQKTAAWNRIMATPLYTSILKPGTSASSATPKAAVSEEESKVVLNKLVLSYLIHHGYSKTVRAFQKHQDVVIRSKSAVSDDKDFDMAAASPIKESFTEDNLEDDIERRTRIVSAVVKGDIDLAISDTEKYHPTVLKAEASLMLFKLRCRKFVELILESAAMKKEMELAKDRDTPRTEPPFVTPAAVVPSIPPSTDGDWFEESMDMDVDDDGAGHNESMPNTLAVGSGDTDTIPSRLEPDSVRAGKQKADGFGGLVSTAQYEAALSAAIVYGQSLSDDYKGDTRSEVKQLVKQTFGILAWEDLLRVGGETAEFVSVEARVRLASELNQAILKSQGRPARPALETLYRHTSACITQLGALGEGAAAFADLRRELLDA</sequence>
<gene>
    <name evidence="4" type="ORF">D9611_003400</name>
</gene>
<organism evidence="4 5">
    <name type="scientific">Ephemerocybe angulata</name>
    <dbReference type="NCBI Taxonomy" id="980116"/>
    <lineage>
        <taxon>Eukaryota</taxon>
        <taxon>Fungi</taxon>
        <taxon>Dikarya</taxon>
        <taxon>Basidiomycota</taxon>
        <taxon>Agaricomycotina</taxon>
        <taxon>Agaricomycetes</taxon>
        <taxon>Agaricomycetidae</taxon>
        <taxon>Agaricales</taxon>
        <taxon>Agaricineae</taxon>
        <taxon>Psathyrellaceae</taxon>
        <taxon>Ephemerocybe</taxon>
    </lineage>
</organism>
<dbReference type="SUPFAM" id="SSF49899">
    <property type="entry name" value="Concanavalin A-like lectins/glucanases"/>
    <property type="match status" value="1"/>
</dbReference>
<feature type="region of interest" description="Disordered" evidence="1">
    <location>
        <begin position="148"/>
        <end position="190"/>
    </location>
</feature>
<dbReference type="PROSITE" id="PS50188">
    <property type="entry name" value="B302_SPRY"/>
    <property type="match status" value="1"/>
</dbReference>